<dbReference type="AlphaFoldDB" id="A0A7X0IG24"/>
<keyword evidence="2" id="KW-1185">Reference proteome</keyword>
<dbReference type="RefSeq" id="WP_184980520.1">
    <property type="nucleotide sequence ID" value="NZ_BAAALO010000093.1"/>
</dbReference>
<protein>
    <submittedName>
        <fullName evidence="1">Uncharacterized protein</fullName>
    </submittedName>
</protein>
<name>A0A7X0IG24_9ACTN</name>
<gene>
    <name evidence="1" type="ORF">BJ992_002468</name>
</gene>
<evidence type="ECO:0000313" key="1">
    <source>
        <dbReference type="EMBL" id="MBB6473037.1"/>
    </source>
</evidence>
<evidence type="ECO:0000313" key="2">
    <source>
        <dbReference type="Proteomes" id="UP000555564"/>
    </source>
</evidence>
<accession>A0A7X0IG24</accession>
<proteinExistence type="predicted"/>
<comment type="caution">
    <text evidence="1">The sequence shown here is derived from an EMBL/GenBank/DDBJ whole genome shotgun (WGS) entry which is preliminary data.</text>
</comment>
<sequence length="323" mass="36368">MGDREKSESRIEFSPLVNGVDYLLSAVEHLEGGPSARNLKYAVLHLQAGVEVLLKSRLIINDWKLVFGRPGKATLESFRKGDFYSCSAEEALSRLSDIGVEIPKDAREEITYLSRQRNRLQHFGLTDTAAAVEARTANVLNFLLDFIRNHLQPVLLDTEADHLATQMNLVRSRLHRIQSLVTTRMQALAQQLSRAPWQTLHCPQCGQWALVVDTQESTCLFCHAQHDRQELPLDYVAIILEQGYRAFRKGEPYADRCPQCDDESLVHGVLVAADPDRPMRFCFSCAEAFDNIDDCTRCGLPFITVDDEGGLCGGCWDELTSRD</sequence>
<reference evidence="1 2" key="1">
    <citation type="submission" date="2020-08" db="EMBL/GenBank/DDBJ databases">
        <title>Sequencing the genomes of 1000 actinobacteria strains.</title>
        <authorList>
            <person name="Klenk H.-P."/>
        </authorList>
    </citation>
    <scope>NUCLEOTIDE SEQUENCE [LARGE SCALE GENOMIC DNA]</scope>
    <source>
        <strain evidence="1 2">DSM 44936</strain>
    </source>
</reference>
<dbReference type="EMBL" id="JACHIU010000001">
    <property type="protein sequence ID" value="MBB6473037.1"/>
    <property type="molecule type" value="Genomic_DNA"/>
</dbReference>
<organism evidence="1 2">
    <name type="scientific">Sphaerisporangium rubeum</name>
    <dbReference type="NCBI Taxonomy" id="321317"/>
    <lineage>
        <taxon>Bacteria</taxon>
        <taxon>Bacillati</taxon>
        <taxon>Actinomycetota</taxon>
        <taxon>Actinomycetes</taxon>
        <taxon>Streptosporangiales</taxon>
        <taxon>Streptosporangiaceae</taxon>
        <taxon>Sphaerisporangium</taxon>
    </lineage>
</organism>
<dbReference type="Proteomes" id="UP000555564">
    <property type="component" value="Unassembled WGS sequence"/>
</dbReference>